<comment type="similarity">
    <text evidence="1">Belongs to the poly(ADP-ribose) glycohydrolase family.</text>
</comment>
<feature type="binding site" evidence="5">
    <location>
        <position position="256"/>
    </location>
    <ligand>
        <name>substrate</name>
    </ligand>
</feature>
<keyword evidence="3" id="KW-0378">Hydrolase</keyword>
<feature type="region of interest" description="Disordered" evidence="6">
    <location>
        <begin position="1"/>
        <end position="24"/>
    </location>
</feature>
<dbReference type="InterPro" id="IPR048362">
    <property type="entry name" value="PARG_helical"/>
</dbReference>
<dbReference type="GO" id="GO:0005737">
    <property type="term" value="C:cytoplasm"/>
    <property type="evidence" value="ECO:0007669"/>
    <property type="project" value="TreeGrafter"/>
</dbReference>
<dbReference type="Pfam" id="PF20811">
    <property type="entry name" value="PARG_cat_N"/>
    <property type="match status" value="1"/>
</dbReference>
<dbReference type="InterPro" id="IPR007724">
    <property type="entry name" value="Poly_GlycHdrlase"/>
</dbReference>
<feature type="binding site" evidence="5">
    <location>
        <position position="270"/>
    </location>
    <ligand>
        <name>substrate</name>
    </ligand>
</feature>
<feature type="active site" evidence="4">
    <location>
        <position position="272"/>
    </location>
</feature>
<proteinExistence type="inferred from homology"/>
<feature type="active site" evidence="4">
    <location>
        <position position="253"/>
    </location>
</feature>
<dbReference type="GO" id="GO:1990966">
    <property type="term" value="P:ATP generation from poly-ADP-D-ribose"/>
    <property type="evidence" value="ECO:0007669"/>
    <property type="project" value="TreeGrafter"/>
</dbReference>
<dbReference type="EMBL" id="HBGE01072839">
    <property type="protein sequence ID" value="CAD9166873.1"/>
    <property type="molecule type" value="Transcribed_RNA"/>
</dbReference>
<dbReference type="PANTHER" id="PTHR12837">
    <property type="entry name" value="POLY ADP-RIBOSE GLYCOHYDROLASE"/>
    <property type="match status" value="1"/>
</dbReference>
<dbReference type="GO" id="GO:0005975">
    <property type="term" value="P:carbohydrate metabolic process"/>
    <property type="evidence" value="ECO:0007669"/>
    <property type="project" value="InterPro"/>
</dbReference>
<evidence type="ECO:0000256" key="6">
    <source>
        <dbReference type="SAM" id="MobiDB-lite"/>
    </source>
</evidence>
<evidence type="ECO:0000259" key="7">
    <source>
        <dbReference type="Pfam" id="PF05028"/>
    </source>
</evidence>
<dbReference type="GO" id="GO:0004649">
    <property type="term" value="F:poly(ADP-ribose) glycohydrolase activity"/>
    <property type="evidence" value="ECO:0007669"/>
    <property type="project" value="UniProtKB-EC"/>
</dbReference>
<evidence type="ECO:0000256" key="3">
    <source>
        <dbReference type="ARBA" id="ARBA00022801"/>
    </source>
</evidence>
<reference evidence="9" key="1">
    <citation type="submission" date="2021-01" db="EMBL/GenBank/DDBJ databases">
        <authorList>
            <person name="Corre E."/>
            <person name="Pelletier E."/>
            <person name="Niang G."/>
            <person name="Scheremetjew M."/>
            <person name="Finn R."/>
            <person name="Kale V."/>
            <person name="Holt S."/>
            <person name="Cochrane G."/>
            <person name="Meng A."/>
            <person name="Brown T."/>
            <person name="Cohen L."/>
        </authorList>
    </citation>
    <scope>NUCLEOTIDE SEQUENCE</scope>
    <source>
        <strain evidence="9">OF101</strain>
    </source>
</reference>
<dbReference type="GO" id="GO:0009225">
    <property type="term" value="P:nucleotide-sugar metabolic process"/>
    <property type="evidence" value="ECO:0007669"/>
    <property type="project" value="TreeGrafter"/>
</dbReference>
<evidence type="ECO:0000256" key="4">
    <source>
        <dbReference type="PIRSR" id="PIRSR607724-1"/>
    </source>
</evidence>
<protein>
    <recommendedName>
        <fullName evidence="2">poly(ADP-ribose) glycohydrolase</fullName>
        <ecNumber evidence="2">3.2.1.143</ecNumber>
    </recommendedName>
</protein>
<evidence type="ECO:0000256" key="1">
    <source>
        <dbReference type="ARBA" id="ARBA00009545"/>
    </source>
</evidence>
<sequence length="483" mass="52896">MEAEPQAQGPTFTSEAASEDSHHGSPRPLVLFFHDHDEALWGRVTESLGSFAQQCEAGEVTDADGLLKRLKEIRLQTRTRGELKAFAKAVAAAPEKGICELKVLLEKVMPFAARLVSGIQALFPDGLRYLVQKTSGQVFLTRRQCAALIAGSLFGAIPNPELQCKVQPKRLEAPGFDWSFVLDAEVTKCLCLLCYLAQLADATSDFLEEVVSFARRVLVPIQLEEWRKCDKPLSRASVNSGTIEDSHGNLQADFANEYLGGGVLQGGNVQEEIRFSVCPECCVGMLFCEKMLWYEAIFIVGAQQFSKYSGYGGSFRFGGPFKEVYRGPKDGRGRVGPHIVAFDALVFPGKTQYEEPRILRELVKAHAASLGDLAEDAGERCRCFATGNWGCGVFGGDPQLKALIQWLAASVAGRDIEYYPFGDERVADLAQVFDAIQKSGARCSDLFALLTQGHKAGCVFDAVLESLRLRREAQEAHGVHEAS</sequence>
<dbReference type="GO" id="GO:0006282">
    <property type="term" value="P:regulation of DNA repair"/>
    <property type="evidence" value="ECO:0007669"/>
    <property type="project" value="InterPro"/>
</dbReference>
<evidence type="ECO:0000256" key="5">
    <source>
        <dbReference type="PIRSR" id="PIRSR607724-2"/>
    </source>
</evidence>
<accession>A0A7S1WGI5</accession>
<evidence type="ECO:0000256" key="2">
    <source>
        <dbReference type="ARBA" id="ARBA00012255"/>
    </source>
</evidence>
<dbReference type="PANTHER" id="PTHR12837:SF0">
    <property type="entry name" value="POLY(ADP-RIBOSE) GLYCOHYDROLASE"/>
    <property type="match status" value="1"/>
</dbReference>
<dbReference type="AlphaFoldDB" id="A0A7S1WGI5"/>
<dbReference type="EC" id="3.2.1.143" evidence="2"/>
<feature type="domain" description="PARG helical" evidence="8">
    <location>
        <begin position="102"/>
        <end position="215"/>
    </location>
</feature>
<gene>
    <name evidence="9" type="ORF">ACAT0790_LOCUS43641</name>
</gene>
<dbReference type="Pfam" id="PF05028">
    <property type="entry name" value="PARG_cat_C"/>
    <property type="match status" value="1"/>
</dbReference>
<dbReference type="InterPro" id="IPR046372">
    <property type="entry name" value="PARG_cat_C"/>
</dbReference>
<feature type="binding site" evidence="5">
    <location>
        <position position="311"/>
    </location>
    <ligand>
        <name>substrate</name>
    </ligand>
</feature>
<name>A0A7S1WGI5_ALECA</name>
<dbReference type="GO" id="GO:0005634">
    <property type="term" value="C:nucleus"/>
    <property type="evidence" value="ECO:0007669"/>
    <property type="project" value="TreeGrafter"/>
</dbReference>
<evidence type="ECO:0000313" key="9">
    <source>
        <dbReference type="EMBL" id="CAD9166873.1"/>
    </source>
</evidence>
<feature type="domain" description="PARG catalytic Macro" evidence="7">
    <location>
        <begin position="224"/>
        <end position="427"/>
    </location>
</feature>
<evidence type="ECO:0000259" key="8">
    <source>
        <dbReference type="Pfam" id="PF20811"/>
    </source>
</evidence>
<feature type="active site" evidence="4">
    <location>
        <position position="271"/>
    </location>
</feature>
<organism evidence="9">
    <name type="scientific">Alexandrium catenella</name>
    <name type="common">Red tide dinoflagellate</name>
    <name type="synonym">Gonyaulax catenella</name>
    <dbReference type="NCBI Taxonomy" id="2925"/>
    <lineage>
        <taxon>Eukaryota</taxon>
        <taxon>Sar</taxon>
        <taxon>Alveolata</taxon>
        <taxon>Dinophyceae</taxon>
        <taxon>Gonyaulacales</taxon>
        <taxon>Pyrocystaceae</taxon>
        <taxon>Alexandrium</taxon>
    </lineage>
</organism>